<name>A0AAV2MZM4_9HYME</name>
<keyword evidence="3" id="KW-1185">Reference proteome</keyword>
<evidence type="ECO:0000313" key="3">
    <source>
        <dbReference type="Proteomes" id="UP001497644"/>
    </source>
</evidence>
<dbReference type="AlphaFoldDB" id="A0AAV2MZM4"/>
<dbReference type="Proteomes" id="UP001497644">
    <property type="component" value="Unassembled WGS sequence"/>
</dbReference>
<evidence type="ECO:0000256" key="1">
    <source>
        <dbReference type="SAM" id="MobiDB-lite"/>
    </source>
</evidence>
<reference evidence="2" key="1">
    <citation type="submission" date="2024-04" db="EMBL/GenBank/DDBJ databases">
        <authorList>
            <consortium name="Molecular Ecology Group"/>
        </authorList>
    </citation>
    <scope>NUCLEOTIDE SEQUENCE</scope>
</reference>
<comment type="caution">
    <text evidence="2">The sequence shown here is derived from an EMBL/GenBank/DDBJ whole genome shotgun (WGS) entry which is preliminary data.</text>
</comment>
<gene>
    <name evidence="2" type="ORF">LPLAT_LOCUS11743</name>
</gene>
<evidence type="ECO:0000313" key="2">
    <source>
        <dbReference type="EMBL" id="CAL1672780.1"/>
    </source>
</evidence>
<organism evidence="2 3">
    <name type="scientific">Lasius platythorax</name>
    <dbReference type="NCBI Taxonomy" id="488582"/>
    <lineage>
        <taxon>Eukaryota</taxon>
        <taxon>Metazoa</taxon>
        <taxon>Ecdysozoa</taxon>
        <taxon>Arthropoda</taxon>
        <taxon>Hexapoda</taxon>
        <taxon>Insecta</taxon>
        <taxon>Pterygota</taxon>
        <taxon>Neoptera</taxon>
        <taxon>Endopterygota</taxon>
        <taxon>Hymenoptera</taxon>
        <taxon>Apocrita</taxon>
        <taxon>Aculeata</taxon>
        <taxon>Formicoidea</taxon>
        <taxon>Formicidae</taxon>
        <taxon>Formicinae</taxon>
        <taxon>Lasius</taxon>
        <taxon>Lasius</taxon>
    </lineage>
</organism>
<dbReference type="EMBL" id="CAXIPU020000937">
    <property type="protein sequence ID" value="CAL1672780.1"/>
    <property type="molecule type" value="Genomic_DNA"/>
</dbReference>
<feature type="compositionally biased region" description="Basic and acidic residues" evidence="1">
    <location>
        <begin position="84"/>
        <end position="108"/>
    </location>
</feature>
<accession>A0AAV2MZM4</accession>
<sequence length="108" mass="11917">MNAEEEKSIRHNEVAPETVMLEPIRNVSTSLQPSIIVSSANYGIAVSSKIIVTAPSNIVRPSSPESVLSLHKIVQTSTKSSADSPRKLKLQKENKHLRKENAALRKKF</sequence>
<protein>
    <submittedName>
        <fullName evidence="2">Uncharacterized protein</fullName>
    </submittedName>
</protein>
<feature type="region of interest" description="Disordered" evidence="1">
    <location>
        <begin position="76"/>
        <end position="108"/>
    </location>
</feature>
<proteinExistence type="predicted"/>